<dbReference type="Proteomes" id="UP000183487">
    <property type="component" value="Unassembled WGS sequence"/>
</dbReference>
<keyword evidence="2" id="KW-1185">Reference proteome</keyword>
<evidence type="ECO:0000313" key="1">
    <source>
        <dbReference type="EMBL" id="SDR21411.1"/>
    </source>
</evidence>
<dbReference type="AlphaFoldDB" id="A0A1H1H7T0"/>
<accession>A0A1H1H7T0</accession>
<dbReference type="RefSeq" id="WP_143026309.1">
    <property type="nucleotide sequence ID" value="NZ_FNKP01000002.1"/>
</dbReference>
<reference evidence="2" key="1">
    <citation type="submission" date="2016-10" db="EMBL/GenBank/DDBJ databases">
        <authorList>
            <person name="Varghese N."/>
            <person name="Submissions S."/>
        </authorList>
    </citation>
    <scope>NUCLEOTIDE SEQUENCE [LARGE SCALE GENOMIC DNA]</scope>
    <source>
        <strain evidence="2">GAS106B</strain>
    </source>
</reference>
<dbReference type="EMBL" id="FNKP01000002">
    <property type="protein sequence ID" value="SDR21411.1"/>
    <property type="molecule type" value="Genomic_DNA"/>
</dbReference>
<sequence>MTDLILFPYFPFWERLASKGARAFSTLQASTEHSFAILNGAQPDSAGCAAWSGDAARRISRPV</sequence>
<name>A0A1H1H7T0_9BURK</name>
<protein>
    <submittedName>
        <fullName evidence="1">Uncharacterized protein</fullName>
    </submittedName>
</protein>
<evidence type="ECO:0000313" key="2">
    <source>
        <dbReference type="Proteomes" id="UP000183487"/>
    </source>
</evidence>
<organism evidence="1 2">
    <name type="scientific">Paraburkholderia fungorum</name>
    <dbReference type="NCBI Taxonomy" id="134537"/>
    <lineage>
        <taxon>Bacteria</taxon>
        <taxon>Pseudomonadati</taxon>
        <taxon>Pseudomonadota</taxon>
        <taxon>Betaproteobacteria</taxon>
        <taxon>Burkholderiales</taxon>
        <taxon>Burkholderiaceae</taxon>
        <taxon>Paraburkholderia</taxon>
    </lineage>
</organism>
<proteinExistence type="predicted"/>
<gene>
    <name evidence="1" type="ORF">SAMN05443245_3606</name>
</gene>